<evidence type="ECO:0000313" key="3">
    <source>
        <dbReference type="EMBL" id="PRQ53136.1"/>
    </source>
</evidence>
<dbReference type="SUPFAM" id="SSF56574">
    <property type="entry name" value="Serpins"/>
    <property type="match status" value="1"/>
</dbReference>
<sequence length="110" mass="12000">MVYSPISIHMVLSLVSTAEANSPKLHQFLSVLKSNSSNHLNFLAYNLLTSVLADASAAGGSCLNLVNGLWVDRSHQLDDSYVQVVCNYYKAALKQADFKSNPDGVRIEVN</sequence>
<keyword evidence="4" id="KW-1185">Reference proteome</keyword>
<dbReference type="Gramene" id="PRQ53136">
    <property type="protein sequence ID" value="PRQ53136"/>
    <property type="gene ID" value="RchiOBHm_Chr2g0163171"/>
</dbReference>
<dbReference type="EMBL" id="PDCK01000040">
    <property type="protein sequence ID" value="PRQ53136.1"/>
    <property type="molecule type" value="Genomic_DNA"/>
</dbReference>
<feature type="domain" description="Serpin" evidence="2">
    <location>
        <begin position="1"/>
        <end position="110"/>
    </location>
</feature>
<gene>
    <name evidence="3" type="ORF">RchiOBHm_Chr2g0163171</name>
</gene>
<accession>A0A2P6S398</accession>
<dbReference type="InterPro" id="IPR042178">
    <property type="entry name" value="Serpin_sf_1"/>
</dbReference>
<dbReference type="InterPro" id="IPR000215">
    <property type="entry name" value="Serpin_fam"/>
</dbReference>
<dbReference type="AlphaFoldDB" id="A0A2P6S398"/>
<dbReference type="InterPro" id="IPR036186">
    <property type="entry name" value="Serpin_sf"/>
</dbReference>
<comment type="similarity">
    <text evidence="1">Belongs to the serpin family.</text>
</comment>
<dbReference type="InterPro" id="IPR023796">
    <property type="entry name" value="Serpin_dom"/>
</dbReference>
<dbReference type="Gene3D" id="3.30.497.10">
    <property type="entry name" value="Antithrombin, subunit I, domain 2"/>
    <property type="match status" value="1"/>
</dbReference>
<organism evidence="3 4">
    <name type="scientific">Rosa chinensis</name>
    <name type="common">China rose</name>
    <dbReference type="NCBI Taxonomy" id="74649"/>
    <lineage>
        <taxon>Eukaryota</taxon>
        <taxon>Viridiplantae</taxon>
        <taxon>Streptophyta</taxon>
        <taxon>Embryophyta</taxon>
        <taxon>Tracheophyta</taxon>
        <taxon>Spermatophyta</taxon>
        <taxon>Magnoliopsida</taxon>
        <taxon>eudicotyledons</taxon>
        <taxon>Gunneridae</taxon>
        <taxon>Pentapetalae</taxon>
        <taxon>rosids</taxon>
        <taxon>fabids</taxon>
        <taxon>Rosales</taxon>
        <taxon>Rosaceae</taxon>
        <taxon>Rosoideae</taxon>
        <taxon>Rosoideae incertae sedis</taxon>
        <taxon>Rosa</taxon>
    </lineage>
</organism>
<dbReference type="PANTHER" id="PTHR11461:SF211">
    <property type="entry name" value="GH10112P-RELATED"/>
    <property type="match status" value="1"/>
</dbReference>
<evidence type="ECO:0000256" key="1">
    <source>
        <dbReference type="ARBA" id="ARBA00009500"/>
    </source>
</evidence>
<comment type="caution">
    <text evidence="3">The sequence shown here is derived from an EMBL/GenBank/DDBJ whole genome shotgun (WGS) entry which is preliminary data.</text>
</comment>
<evidence type="ECO:0000313" key="4">
    <source>
        <dbReference type="Proteomes" id="UP000238479"/>
    </source>
</evidence>
<dbReference type="GO" id="GO:0004867">
    <property type="term" value="F:serine-type endopeptidase inhibitor activity"/>
    <property type="evidence" value="ECO:0007669"/>
    <property type="project" value="InterPro"/>
</dbReference>
<name>A0A2P6S398_ROSCH</name>
<dbReference type="PANTHER" id="PTHR11461">
    <property type="entry name" value="SERINE PROTEASE INHIBITOR, SERPIN"/>
    <property type="match status" value="1"/>
</dbReference>
<proteinExistence type="inferred from homology"/>
<dbReference type="STRING" id="74649.A0A2P6S398"/>
<dbReference type="Pfam" id="PF00079">
    <property type="entry name" value="Serpin"/>
    <property type="match status" value="1"/>
</dbReference>
<dbReference type="Proteomes" id="UP000238479">
    <property type="component" value="Chromosome 2"/>
</dbReference>
<evidence type="ECO:0000259" key="2">
    <source>
        <dbReference type="Pfam" id="PF00079"/>
    </source>
</evidence>
<reference evidence="3 4" key="1">
    <citation type="journal article" date="2018" name="Nat. Genet.">
        <title>The Rosa genome provides new insights in the design of modern roses.</title>
        <authorList>
            <person name="Bendahmane M."/>
        </authorList>
    </citation>
    <scope>NUCLEOTIDE SEQUENCE [LARGE SCALE GENOMIC DNA]</scope>
    <source>
        <strain evidence="4">cv. Old Blush</strain>
    </source>
</reference>
<protein>
    <submittedName>
        <fullName evidence="3">Putative Serpin family protein</fullName>
    </submittedName>
</protein>
<dbReference type="GO" id="GO:0005615">
    <property type="term" value="C:extracellular space"/>
    <property type="evidence" value="ECO:0007669"/>
    <property type="project" value="InterPro"/>
</dbReference>